<dbReference type="PANTHER" id="PTHR23530:SF1">
    <property type="entry name" value="PERMEASE, MAJOR FACILITATOR SUPERFAMILY-RELATED"/>
    <property type="match status" value="1"/>
</dbReference>
<name>A0A9X3SSJ3_9ACTN</name>
<feature type="domain" description="Major facilitator superfamily (MFS) profile" evidence="6">
    <location>
        <begin position="1"/>
        <end position="414"/>
    </location>
</feature>
<dbReference type="GO" id="GO:0005886">
    <property type="term" value="C:plasma membrane"/>
    <property type="evidence" value="ECO:0007669"/>
    <property type="project" value="UniProtKB-SubCell"/>
</dbReference>
<dbReference type="CDD" id="cd06174">
    <property type="entry name" value="MFS"/>
    <property type="match status" value="1"/>
</dbReference>
<comment type="caution">
    <text evidence="7">The sequence shown here is derived from an EMBL/GenBank/DDBJ whole genome shotgun (WGS) entry which is preliminary data.</text>
</comment>
<keyword evidence="4 5" id="KW-0472">Membrane</keyword>
<evidence type="ECO:0000313" key="7">
    <source>
        <dbReference type="EMBL" id="MDA1362997.1"/>
    </source>
</evidence>
<organism evidence="7 8">
    <name type="scientific">Glycomyces luteolus</name>
    <dbReference type="NCBI Taxonomy" id="2670330"/>
    <lineage>
        <taxon>Bacteria</taxon>
        <taxon>Bacillati</taxon>
        <taxon>Actinomycetota</taxon>
        <taxon>Actinomycetes</taxon>
        <taxon>Glycomycetales</taxon>
        <taxon>Glycomycetaceae</taxon>
        <taxon>Glycomyces</taxon>
    </lineage>
</organism>
<dbReference type="Gene3D" id="1.20.1250.20">
    <property type="entry name" value="MFS general substrate transporter like domains"/>
    <property type="match status" value="1"/>
</dbReference>
<gene>
    <name evidence="7" type="ORF">O1R50_25515</name>
</gene>
<evidence type="ECO:0000259" key="6">
    <source>
        <dbReference type="PROSITE" id="PS50850"/>
    </source>
</evidence>
<evidence type="ECO:0000256" key="4">
    <source>
        <dbReference type="ARBA" id="ARBA00023136"/>
    </source>
</evidence>
<feature type="transmembrane region" description="Helical" evidence="5">
    <location>
        <begin position="267"/>
        <end position="288"/>
    </location>
</feature>
<protein>
    <submittedName>
        <fullName evidence="7">MFS transporter</fullName>
    </submittedName>
</protein>
<keyword evidence="3 5" id="KW-1133">Transmembrane helix</keyword>
<evidence type="ECO:0000256" key="5">
    <source>
        <dbReference type="SAM" id="Phobius"/>
    </source>
</evidence>
<dbReference type="Proteomes" id="UP001146067">
    <property type="component" value="Unassembled WGS sequence"/>
</dbReference>
<dbReference type="AlphaFoldDB" id="A0A9X3SSJ3"/>
<feature type="transmembrane region" description="Helical" evidence="5">
    <location>
        <begin position="136"/>
        <end position="155"/>
    </location>
</feature>
<feature type="transmembrane region" description="Helical" evidence="5">
    <location>
        <begin position="48"/>
        <end position="70"/>
    </location>
</feature>
<feature type="transmembrane region" description="Helical" evidence="5">
    <location>
        <begin position="161"/>
        <end position="184"/>
    </location>
</feature>
<dbReference type="InterPro" id="IPR036259">
    <property type="entry name" value="MFS_trans_sf"/>
</dbReference>
<feature type="transmembrane region" description="Helical" evidence="5">
    <location>
        <begin position="223"/>
        <end position="241"/>
    </location>
</feature>
<keyword evidence="8" id="KW-1185">Reference proteome</keyword>
<dbReference type="RefSeq" id="WP_270113081.1">
    <property type="nucleotide sequence ID" value="NZ_JAPZVP010000033.1"/>
</dbReference>
<feature type="transmembrane region" description="Helical" evidence="5">
    <location>
        <begin position="12"/>
        <end position="36"/>
    </location>
</feature>
<dbReference type="SUPFAM" id="SSF103473">
    <property type="entry name" value="MFS general substrate transporter"/>
    <property type="match status" value="1"/>
</dbReference>
<evidence type="ECO:0000256" key="3">
    <source>
        <dbReference type="ARBA" id="ARBA00022989"/>
    </source>
</evidence>
<accession>A0A9X3SSJ3</accession>
<evidence type="ECO:0000313" key="8">
    <source>
        <dbReference type="Proteomes" id="UP001146067"/>
    </source>
</evidence>
<evidence type="ECO:0000256" key="2">
    <source>
        <dbReference type="ARBA" id="ARBA00022692"/>
    </source>
</evidence>
<dbReference type="EMBL" id="JAPZVP010000033">
    <property type="protein sequence ID" value="MDA1362997.1"/>
    <property type="molecule type" value="Genomic_DNA"/>
</dbReference>
<dbReference type="InterPro" id="IPR053160">
    <property type="entry name" value="MFS_DHA3_Transporter"/>
</dbReference>
<proteinExistence type="predicted"/>
<comment type="subcellular location">
    <subcellularLocation>
        <location evidence="1">Cell membrane</location>
        <topology evidence="1">Multi-pass membrane protein</topology>
    </subcellularLocation>
</comment>
<keyword evidence="2 5" id="KW-0812">Transmembrane</keyword>
<dbReference type="PANTHER" id="PTHR23530">
    <property type="entry name" value="TRANSPORT PROTEIN-RELATED"/>
    <property type="match status" value="1"/>
</dbReference>
<reference evidence="7" key="1">
    <citation type="submission" date="2022-12" db="EMBL/GenBank/DDBJ databases">
        <title>Gycomyces niveus sp.nov.,a novel actinomycete isolated from soil in Shouguan.</title>
        <authorList>
            <person name="Yang X."/>
        </authorList>
    </citation>
    <scope>NUCLEOTIDE SEQUENCE</scope>
    <source>
        <strain evidence="7">NEAU-A15</strain>
    </source>
</reference>
<dbReference type="InterPro" id="IPR020846">
    <property type="entry name" value="MFS_dom"/>
</dbReference>
<evidence type="ECO:0000256" key="1">
    <source>
        <dbReference type="ARBA" id="ARBA00004651"/>
    </source>
</evidence>
<feature type="transmembrane region" description="Helical" evidence="5">
    <location>
        <begin position="295"/>
        <end position="318"/>
    </location>
</feature>
<dbReference type="InterPro" id="IPR011701">
    <property type="entry name" value="MFS"/>
</dbReference>
<dbReference type="Pfam" id="PF07690">
    <property type="entry name" value="MFS_1"/>
    <property type="match status" value="1"/>
</dbReference>
<feature type="transmembrane region" description="Helical" evidence="5">
    <location>
        <begin position="99"/>
        <end position="116"/>
    </location>
</feature>
<feature type="transmembrane region" description="Helical" evidence="5">
    <location>
        <begin position="324"/>
        <end position="341"/>
    </location>
</feature>
<dbReference type="PROSITE" id="PS50850">
    <property type="entry name" value="MFS"/>
    <property type="match status" value="1"/>
</dbReference>
<feature type="transmembrane region" description="Helical" evidence="5">
    <location>
        <begin position="77"/>
        <end position="93"/>
    </location>
</feature>
<dbReference type="GO" id="GO:0022857">
    <property type="term" value="F:transmembrane transporter activity"/>
    <property type="evidence" value="ECO:0007669"/>
    <property type="project" value="InterPro"/>
</dbReference>
<sequence length="429" mass="45623">MPLVDRSRVNPYRLYLAMRVGLSFLVSMAFTTSIVYRVEEGGMNPFELMMIGTVLEVTYLVFQLPTGFLADLVSRRACVVAGFGVYAGGLAWQGFSADFWIHLAAQVLLALGAALMSGAQESWVADETQQAEMTPVYLRATQLGFIGGITGSLLSGALGSIALSLPMLVSGALMAIGTAALVLVMPERHFRRPAGDGRMRTILRQARAEAGEQIRASRRAPRLVPGLFLLLGMTFAFGLWSESYDRLSGAFLLEDIGFPALPDLEPAMWFSLISVAVSLGGIGVTEWATRRTARLGSGAIIGMLVLFTAVTLAGVIGFSLARGFWVALVFLLLVSVARPLYEPLVNGWLVVRVEPKVRATALSARDMFDSGGQIIGGPAIGAIGTAFTLRAALLTGAAVLVPATLCLIGMGRKAGTPEPEPEPVDVQAE</sequence>